<dbReference type="InterPro" id="IPR022764">
    <property type="entry name" value="Peptidase_S54_rhomboid_dom"/>
</dbReference>
<gene>
    <name evidence="10" type="ORF">SAMN04487946_105211</name>
</gene>
<feature type="transmembrane region" description="Helical" evidence="8">
    <location>
        <begin position="95"/>
        <end position="115"/>
    </location>
</feature>
<dbReference type="RefSeq" id="WP_089767031.1">
    <property type="nucleotide sequence ID" value="NZ_FNPB01000005.1"/>
</dbReference>
<evidence type="ECO:0000256" key="2">
    <source>
        <dbReference type="ARBA" id="ARBA00009045"/>
    </source>
</evidence>
<organism evidence="10 11">
    <name type="scientific">Halobellus clavatus</name>
    <dbReference type="NCBI Taxonomy" id="660517"/>
    <lineage>
        <taxon>Archaea</taxon>
        <taxon>Methanobacteriati</taxon>
        <taxon>Methanobacteriota</taxon>
        <taxon>Stenosarchaea group</taxon>
        <taxon>Halobacteria</taxon>
        <taxon>Halobacteriales</taxon>
        <taxon>Haloferacaceae</taxon>
        <taxon>Halobellus</taxon>
    </lineage>
</organism>
<keyword evidence="3 10" id="KW-0645">Protease</keyword>
<evidence type="ECO:0000259" key="9">
    <source>
        <dbReference type="Pfam" id="PF01694"/>
    </source>
</evidence>
<evidence type="ECO:0000313" key="11">
    <source>
        <dbReference type="Proteomes" id="UP000199170"/>
    </source>
</evidence>
<dbReference type="PANTHER" id="PTHR43066:SF1">
    <property type="entry name" value="RHOMBOID PROTEIN 2"/>
    <property type="match status" value="1"/>
</dbReference>
<evidence type="ECO:0000256" key="3">
    <source>
        <dbReference type="ARBA" id="ARBA00022670"/>
    </source>
</evidence>
<dbReference type="Pfam" id="PF01694">
    <property type="entry name" value="Rhomboid"/>
    <property type="match status" value="1"/>
</dbReference>
<dbReference type="Gene3D" id="1.20.1540.10">
    <property type="entry name" value="Rhomboid-like"/>
    <property type="match status" value="1"/>
</dbReference>
<feature type="transmembrane region" description="Helical" evidence="8">
    <location>
        <begin position="177"/>
        <end position="199"/>
    </location>
</feature>
<evidence type="ECO:0000256" key="8">
    <source>
        <dbReference type="SAM" id="Phobius"/>
    </source>
</evidence>
<dbReference type="AlphaFoldDB" id="A0A1H3GK99"/>
<evidence type="ECO:0000256" key="7">
    <source>
        <dbReference type="ARBA" id="ARBA00023136"/>
    </source>
</evidence>
<dbReference type="InterPro" id="IPR035952">
    <property type="entry name" value="Rhomboid-like_sf"/>
</dbReference>
<evidence type="ECO:0000313" key="10">
    <source>
        <dbReference type="EMBL" id="SDY03527.1"/>
    </source>
</evidence>
<dbReference type="STRING" id="660517.SAMN04487946_105211"/>
<sequence length="201" mass="20206">MAAGSPADGSLSGAIARNPVVQTLVVMTIASLATWTATLVGAARLFVLTSPIASRPWALVTSVYAHLGPGHLLANSVLVVLAGGVVALSTSPARFHLFFVATGAAAGVVQVLVAGVLGTPVAVLGSSGAAFALVGYVMTSNPVSQYVTGWLNLSARVGLVVVAIAATWLTVEWSAPGSALFAHGAGAIFGLLAGHYRILHR</sequence>
<reference evidence="11" key="1">
    <citation type="submission" date="2016-10" db="EMBL/GenBank/DDBJ databases">
        <authorList>
            <person name="Varghese N."/>
            <person name="Submissions S."/>
        </authorList>
    </citation>
    <scope>NUCLEOTIDE SEQUENCE [LARGE SCALE GENOMIC DNA]</scope>
    <source>
        <strain evidence="11">CGMCC 1.10118</strain>
    </source>
</reference>
<protein>
    <submittedName>
        <fullName evidence="10">Membrane associated serine protease, rhomboid family</fullName>
    </submittedName>
</protein>
<feature type="transmembrane region" description="Helical" evidence="8">
    <location>
        <begin position="121"/>
        <end position="138"/>
    </location>
</feature>
<accession>A0A1H3GK99</accession>
<dbReference type="SUPFAM" id="SSF144091">
    <property type="entry name" value="Rhomboid-like"/>
    <property type="match status" value="1"/>
</dbReference>
<dbReference type="GO" id="GO:0016020">
    <property type="term" value="C:membrane"/>
    <property type="evidence" value="ECO:0007669"/>
    <property type="project" value="UniProtKB-SubCell"/>
</dbReference>
<evidence type="ECO:0000256" key="4">
    <source>
        <dbReference type="ARBA" id="ARBA00022692"/>
    </source>
</evidence>
<comment type="subcellular location">
    <subcellularLocation>
        <location evidence="1">Membrane</location>
        <topology evidence="1">Multi-pass membrane protein</topology>
    </subcellularLocation>
</comment>
<keyword evidence="4 8" id="KW-0812">Transmembrane</keyword>
<feature type="transmembrane region" description="Helical" evidence="8">
    <location>
        <begin position="67"/>
        <end position="88"/>
    </location>
</feature>
<keyword evidence="11" id="KW-1185">Reference proteome</keyword>
<proteinExistence type="inferred from homology"/>
<dbReference type="GO" id="GO:0006508">
    <property type="term" value="P:proteolysis"/>
    <property type="evidence" value="ECO:0007669"/>
    <property type="project" value="UniProtKB-KW"/>
</dbReference>
<dbReference type="GO" id="GO:0004252">
    <property type="term" value="F:serine-type endopeptidase activity"/>
    <property type="evidence" value="ECO:0007669"/>
    <property type="project" value="InterPro"/>
</dbReference>
<comment type="similarity">
    <text evidence="2">Belongs to the peptidase S54 family.</text>
</comment>
<feature type="domain" description="Peptidase S54 rhomboid" evidence="9">
    <location>
        <begin position="55"/>
        <end position="196"/>
    </location>
</feature>
<name>A0A1H3GK99_9EURY</name>
<dbReference type="Proteomes" id="UP000199170">
    <property type="component" value="Unassembled WGS sequence"/>
</dbReference>
<keyword evidence="6 8" id="KW-1133">Transmembrane helix</keyword>
<feature type="transmembrane region" description="Helical" evidence="8">
    <location>
        <begin position="24"/>
        <end position="47"/>
    </location>
</feature>
<dbReference type="OrthoDB" id="169619at2157"/>
<dbReference type="EMBL" id="FNPB01000005">
    <property type="protein sequence ID" value="SDY03527.1"/>
    <property type="molecule type" value="Genomic_DNA"/>
</dbReference>
<evidence type="ECO:0000256" key="1">
    <source>
        <dbReference type="ARBA" id="ARBA00004141"/>
    </source>
</evidence>
<evidence type="ECO:0000256" key="6">
    <source>
        <dbReference type="ARBA" id="ARBA00022989"/>
    </source>
</evidence>
<feature type="transmembrane region" description="Helical" evidence="8">
    <location>
        <begin position="150"/>
        <end position="171"/>
    </location>
</feature>
<keyword evidence="7 8" id="KW-0472">Membrane</keyword>
<dbReference type="PANTHER" id="PTHR43066">
    <property type="entry name" value="RHOMBOID-RELATED PROTEIN"/>
    <property type="match status" value="1"/>
</dbReference>
<keyword evidence="5" id="KW-0378">Hydrolase</keyword>
<evidence type="ECO:0000256" key="5">
    <source>
        <dbReference type="ARBA" id="ARBA00022801"/>
    </source>
</evidence>